<dbReference type="FunFam" id="2.10.110.10:FF:000002">
    <property type="entry name" value="LIM domain and actin-binding 1"/>
    <property type="match status" value="1"/>
</dbReference>
<feature type="region of interest" description="Disordered" evidence="5">
    <location>
        <begin position="581"/>
        <end position="724"/>
    </location>
</feature>
<evidence type="ECO:0000256" key="1">
    <source>
        <dbReference type="ARBA" id="ARBA00022723"/>
    </source>
</evidence>
<comment type="caution">
    <text evidence="7">The sequence shown here is derived from an EMBL/GenBank/DDBJ whole genome shotgun (WGS) entry which is preliminary data.</text>
</comment>
<name>A0A7K5VHS2_9CORV</name>
<keyword evidence="8" id="KW-1185">Reference proteome</keyword>
<dbReference type="PANTHER" id="PTHR24206">
    <property type="entry name" value="OS06G0237300 PROTEIN"/>
    <property type="match status" value="1"/>
</dbReference>
<dbReference type="Proteomes" id="UP000584415">
    <property type="component" value="Unassembled WGS sequence"/>
</dbReference>
<proteinExistence type="predicted"/>
<feature type="domain" description="LIM zinc-binding" evidence="6">
    <location>
        <begin position="371"/>
        <end position="431"/>
    </location>
</feature>
<dbReference type="GO" id="GO:0046872">
    <property type="term" value="F:metal ion binding"/>
    <property type="evidence" value="ECO:0007669"/>
    <property type="project" value="UniProtKB-KW"/>
</dbReference>
<sequence length="741" mass="81902">MEPSPFNRRQWTSQSLKITAKELSLVNKNKSSALAERFSKYQKAAEEAAAEKKRSNTENLPATFTRGNLSVLKKKWENPVVPGAEPGKEGRHRVGTGRAPSPPPGAAAASGRLQCPAADSSELRVHSRASGSMENCVREPREMEKPEGSERSESPGRIEKYNVPLTKLKMMFEKGEAPQLKGPREPRRAAVGRRISENSLSSEDCDAAPGERSHSTAGYLVETSPGLSPDKAETRKNLDMPRLSETSIKDRLAKYQAAVSKQGSSSGITPMSEIQASESELKNYKSGQKENMAPIEDSSSCQDGEKVSVGENSLSLHSGLLEDGHAGQSESEAEAQKPASSKQQNLGAKAAGQTEASPPKAVKKFQLPMKETCVGCQKTVYPMERLFANQQVFHVSCFRCSYCNSKLSLGTYASLRGNIYCKPHFNQLFKSKGNYDEGFGHKQHKELWAGKTECEESPEKTVHGVNAPETPQSPGVEDAPIAKVGVLAASMEAKASAVPEREERPAETKKLRIAWPPPSDQSIQGSALDEGIKVLKPKWPPEEEISKPDVQEDVDLDLKKLRRSSSLKERSRPFTVAASFRTISVKGHKTENSPSPSKAERDTLKRSEELEREVVIEKKQKEKKVEHRNIQNPGEKNVEEERELSGIKTVEHDIVENGQVNADTDEEEHATEEPEIPKEELLEPNSPKHSSLANVVTAKESSPNQNRKSQDVGFWEGEDMEDLSVEEQIKRNRYYEDDDEE</sequence>
<dbReference type="PROSITE" id="PS50023">
    <property type="entry name" value="LIM_DOMAIN_2"/>
    <property type="match status" value="1"/>
</dbReference>
<evidence type="ECO:0000313" key="8">
    <source>
        <dbReference type="Proteomes" id="UP000584415"/>
    </source>
</evidence>
<protein>
    <submittedName>
        <fullName evidence="7">LIMA1 protein</fullName>
    </submittedName>
</protein>
<dbReference type="Pfam" id="PF00412">
    <property type="entry name" value="LIM"/>
    <property type="match status" value="1"/>
</dbReference>
<evidence type="ECO:0000256" key="3">
    <source>
        <dbReference type="ARBA" id="ARBA00023038"/>
    </source>
</evidence>
<evidence type="ECO:0000256" key="2">
    <source>
        <dbReference type="ARBA" id="ARBA00022833"/>
    </source>
</evidence>
<feature type="non-terminal residue" evidence="7">
    <location>
        <position position="741"/>
    </location>
</feature>
<gene>
    <name evidence="7" type="primary">Lima1</name>
    <name evidence="7" type="ORF">DYACAS_R12950</name>
</gene>
<feature type="region of interest" description="Disordered" evidence="5">
    <location>
        <begin position="284"/>
        <end position="362"/>
    </location>
</feature>
<dbReference type="Gene3D" id="2.10.110.10">
    <property type="entry name" value="Cysteine Rich Protein"/>
    <property type="match status" value="1"/>
</dbReference>
<feature type="compositionally biased region" description="Basic and acidic residues" evidence="5">
    <location>
        <begin position="136"/>
        <end position="160"/>
    </location>
</feature>
<feature type="compositionally biased region" description="Basic and acidic residues" evidence="5">
    <location>
        <begin position="230"/>
        <end position="239"/>
    </location>
</feature>
<organism evidence="7 8">
    <name type="scientific">Platysteira castanea</name>
    <dbReference type="NCBI Taxonomy" id="1160851"/>
    <lineage>
        <taxon>Eukaryota</taxon>
        <taxon>Metazoa</taxon>
        <taxon>Chordata</taxon>
        <taxon>Craniata</taxon>
        <taxon>Vertebrata</taxon>
        <taxon>Euteleostomi</taxon>
        <taxon>Archelosauria</taxon>
        <taxon>Archosauria</taxon>
        <taxon>Dinosauria</taxon>
        <taxon>Saurischia</taxon>
        <taxon>Theropoda</taxon>
        <taxon>Coelurosauria</taxon>
        <taxon>Aves</taxon>
        <taxon>Neognathae</taxon>
        <taxon>Neoaves</taxon>
        <taxon>Telluraves</taxon>
        <taxon>Australaves</taxon>
        <taxon>Passeriformes</taxon>
        <taxon>Corvoidea</taxon>
        <taxon>Platysteiridae</taxon>
        <taxon>Platysteira</taxon>
    </lineage>
</organism>
<keyword evidence="2 4" id="KW-0862">Zinc</keyword>
<dbReference type="EMBL" id="VYXC01008780">
    <property type="protein sequence ID" value="NWU27715.1"/>
    <property type="molecule type" value="Genomic_DNA"/>
</dbReference>
<dbReference type="AlphaFoldDB" id="A0A7K5VHS2"/>
<feature type="compositionally biased region" description="Basic and acidic residues" evidence="5">
    <location>
        <begin position="636"/>
        <end position="655"/>
    </location>
</feature>
<evidence type="ECO:0000256" key="5">
    <source>
        <dbReference type="SAM" id="MobiDB-lite"/>
    </source>
</evidence>
<evidence type="ECO:0000259" key="6">
    <source>
        <dbReference type="PROSITE" id="PS50023"/>
    </source>
</evidence>
<feature type="region of interest" description="Disordered" evidence="5">
    <location>
        <begin position="77"/>
        <end position="162"/>
    </location>
</feature>
<feature type="region of interest" description="Disordered" evidence="5">
    <location>
        <begin position="174"/>
        <end position="248"/>
    </location>
</feature>
<evidence type="ECO:0000256" key="4">
    <source>
        <dbReference type="PROSITE-ProRule" id="PRU00125"/>
    </source>
</evidence>
<feature type="compositionally biased region" description="Basic and acidic residues" evidence="5">
    <location>
        <begin position="598"/>
        <end position="629"/>
    </location>
</feature>
<keyword evidence="1 4" id="KW-0479">Metal-binding</keyword>
<evidence type="ECO:0000313" key="7">
    <source>
        <dbReference type="EMBL" id="NWU27715.1"/>
    </source>
</evidence>
<dbReference type="PROSITE" id="PS00478">
    <property type="entry name" value="LIM_DOMAIN_1"/>
    <property type="match status" value="1"/>
</dbReference>
<dbReference type="SMART" id="SM00132">
    <property type="entry name" value="LIM"/>
    <property type="match status" value="1"/>
</dbReference>
<dbReference type="SUPFAM" id="SSF57716">
    <property type="entry name" value="Glucocorticoid receptor-like (DNA-binding domain)"/>
    <property type="match status" value="2"/>
</dbReference>
<feature type="compositionally biased region" description="Polar residues" evidence="5">
    <location>
        <begin position="687"/>
        <end position="707"/>
    </location>
</feature>
<feature type="non-terminal residue" evidence="7">
    <location>
        <position position="1"/>
    </location>
</feature>
<accession>A0A7K5VHS2</accession>
<keyword evidence="3 4" id="KW-0440">LIM domain</keyword>
<feature type="compositionally biased region" description="Basic and acidic residues" evidence="5">
    <location>
        <begin position="174"/>
        <end position="188"/>
    </location>
</feature>
<dbReference type="CDD" id="cd09485">
    <property type="entry name" value="LIM_Eplin_alpha_beta"/>
    <property type="match status" value="1"/>
</dbReference>
<feature type="compositionally biased region" description="Basic and acidic residues" evidence="5">
    <location>
        <begin position="671"/>
        <end position="681"/>
    </location>
</feature>
<dbReference type="InterPro" id="IPR028740">
    <property type="entry name" value="EPLIN_Lim_dom"/>
</dbReference>
<dbReference type="InterPro" id="IPR001781">
    <property type="entry name" value="Znf_LIM"/>
</dbReference>
<reference evidence="7 8" key="1">
    <citation type="submission" date="2019-09" db="EMBL/GenBank/DDBJ databases">
        <title>Bird 10,000 Genomes (B10K) Project - Family phase.</title>
        <authorList>
            <person name="Zhang G."/>
        </authorList>
    </citation>
    <scope>NUCLEOTIDE SEQUENCE [LARGE SCALE GENOMIC DNA]</scope>
    <source>
        <strain evidence="7">B10K-DU-001-71</strain>
        <tissue evidence="7">Muscle</tissue>
    </source>
</reference>